<keyword evidence="3" id="KW-1185">Reference proteome</keyword>
<feature type="compositionally biased region" description="Acidic residues" evidence="1">
    <location>
        <begin position="307"/>
        <end position="318"/>
    </location>
</feature>
<feature type="region of interest" description="Disordered" evidence="1">
    <location>
        <begin position="131"/>
        <end position="160"/>
    </location>
</feature>
<dbReference type="EMBL" id="JALLAZ020001588">
    <property type="protein sequence ID" value="KAL3771994.1"/>
    <property type="molecule type" value="Genomic_DNA"/>
</dbReference>
<feature type="region of interest" description="Disordered" evidence="1">
    <location>
        <begin position="304"/>
        <end position="327"/>
    </location>
</feature>
<name>A0ABD3N7B0_9STRA</name>
<sequence length="453" mass="47874">MATSRRTSTSRSTGPCPSLIIAVIVAIVLATTTIATKPTVLRIRTADRGVIRVTLPDDDDPGATTLSSILALAGVDLGDDDLGARGVKCQLGLPGSATLDLSPGGPDVDKTAAELGLEHGSIITILPSTLASSSTNSESGGARGRSRSKDSNDSGGRFDPFPHLAKSALRACRRSRAPSRSVNTYGDISRMQDAMHTVEAQSKGPLARVYVCSVGAARFRNHCCAVNNTSKATENRVALLFGTVNREAVDPNNAKRARTSLSSTTREERMCVVARVHAIWEPPNQKPTLGGMWYDGECLLSTGPASTEDDVVDRDDETSSSRGETPAQRAIRVAGWLGLRPVGWMFSYSHDRNTHADDEGGASLPVHGRDAIMGATLQIERMKCSSREEGRKFVTLALDCRDGAAEAFQLSDTCVQMVAEGVLSVPSPAAVDNGDAPTARGLRMVLGSGEAMI</sequence>
<evidence type="ECO:0000313" key="2">
    <source>
        <dbReference type="EMBL" id="KAL3771994.1"/>
    </source>
</evidence>
<evidence type="ECO:0000313" key="3">
    <source>
        <dbReference type="Proteomes" id="UP001530315"/>
    </source>
</evidence>
<comment type="caution">
    <text evidence="2">The sequence shown here is derived from an EMBL/GenBank/DDBJ whole genome shotgun (WGS) entry which is preliminary data.</text>
</comment>
<protein>
    <submittedName>
        <fullName evidence="2">Uncharacterized protein</fullName>
    </submittedName>
</protein>
<accession>A0ABD3N7B0</accession>
<organism evidence="2 3">
    <name type="scientific">Stephanodiscus triporus</name>
    <dbReference type="NCBI Taxonomy" id="2934178"/>
    <lineage>
        <taxon>Eukaryota</taxon>
        <taxon>Sar</taxon>
        <taxon>Stramenopiles</taxon>
        <taxon>Ochrophyta</taxon>
        <taxon>Bacillariophyta</taxon>
        <taxon>Coscinodiscophyceae</taxon>
        <taxon>Thalassiosirophycidae</taxon>
        <taxon>Stephanodiscales</taxon>
        <taxon>Stephanodiscaceae</taxon>
        <taxon>Stephanodiscus</taxon>
    </lineage>
</organism>
<dbReference type="PANTHER" id="PTHR12710:SF0">
    <property type="entry name" value="NUCLEAR PROTEIN LOCALIZATION PROTEIN 4 HOMOLOG"/>
    <property type="match status" value="1"/>
</dbReference>
<reference evidence="2 3" key="1">
    <citation type="submission" date="2024-10" db="EMBL/GenBank/DDBJ databases">
        <title>Updated reference genomes for cyclostephanoid diatoms.</title>
        <authorList>
            <person name="Roberts W.R."/>
            <person name="Alverson A.J."/>
        </authorList>
    </citation>
    <scope>NUCLEOTIDE SEQUENCE [LARGE SCALE GENOMIC DNA]</scope>
    <source>
        <strain evidence="2 3">AJA276-08</strain>
    </source>
</reference>
<dbReference type="PANTHER" id="PTHR12710">
    <property type="entry name" value="NUCLEAR PROTEIN LOCALIZATION 4"/>
    <property type="match status" value="1"/>
</dbReference>
<gene>
    <name evidence="2" type="ORF">ACHAW5_002224</name>
</gene>
<dbReference type="Proteomes" id="UP001530315">
    <property type="component" value="Unassembled WGS sequence"/>
</dbReference>
<proteinExistence type="predicted"/>
<dbReference type="InterPro" id="IPR016563">
    <property type="entry name" value="Npl4"/>
</dbReference>
<dbReference type="AlphaFoldDB" id="A0ABD3N7B0"/>
<feature type="compositionally biased region" description="Low complexity" evidence="1">
    <location>
        <begin position="131"/>
        <end position="140"/>
    </location>
</feature>
<evidence type="ECO:0000256" key="1">
    <source>
        <dbReference type="SAM" id="MobiDB-lite"/>
    </source>
</evidence>